<dbReference type="VEuPathDB" id="GiardiaDB:GL50803_009605"/>
<name>V6TQ55_GIAIN</name>
<keyword evidence="2" id="KW-0645">Protease</keyword>
<dbReference type="PANTHER" id="PTHR32046">
    <property type="entry name" value="G DOMAIN-CONTAINING PROTEIN"/>
    <property type="match status" value="1"/>
</dbReference>
<dbReference type="AlphaFoldDB" id="V6TQ55"/>
<dbReference type="EMBL" id="AHHH01000146">
    <property type="protein sequence ID" value="ESU41118.1"/>
    <property type="molecule type" value="Genomic_DNA"/>
</dbReference>
<sequence>MSSSSYSTSSRSSSSSSSSSCSYSSDESDSHESPDVSACNSRTSRANILLLGETGVGKSTFVNGFINYLRFDEMPKKSEDVKRIMWAVPMSFSLLDNNYKQVSVTVGPSDKNENVEDAGASVTQSPKVHVFNAHETEIHLIDTPGIGDTRGYDYDRANFDQIIDFVKDYELHGICMLLKPNNARLNVFF</sequence>
<protein>
    <submittedName>
        <fullName evidence="2">Atp-dependent protease subunit</fullName>
    </submittedName>
</protein>
<dbReference type="GO" id="GO:0008233">
    <property type="term" value="F:peptidase activity"/>
    <property type="evidence" value="ECO:0007669"/>
    <property type="project" value="UniProtKB-KW"/>
</dbReference>
<dbReference type="OrthoDB" id="2440873at2759"/>
<dbReference type="PROSITE" id="PS00675">
    <property type="entry name" value="SIGMA54_INTERACT_1"/>
    <property type="match status" value="1"/>
</dbReference>
<dbReference type="SUPFAM" id="SSF52540">
    <property type="entry name" value="P-loop containing nucleoside triphosphate hydrolases"/>
    <property type="match status" value="1"/>
</dbReference>
<dbReference type="Proteomes" id="UP000018040">
    <property type="component" value="Unassembled WGS sequence"/>
</dbReference>
<reference evidence="2 3" key="2">
    <citation type="journal article" date="2013" name="Genome Biol. Evol.">
        <title>Genome sequencing of Giardia lamblia genotypes A2 and B isolates (DH and GS) and comparative analysis with the genomes of genotypes A1 and E (WB and Pig).</title>
        <authorList>
            <person name="Adam R.D."/>
            <person name="Dahlstrom E.W."/>
            <person name="Martens C.A."/>
            <person name="Bruno D.P."/>
            <person name="Barbian K.D."/>
            <person name="Ricklefs S.M."/>
            <person name="Hernandez M.M."/>
            <person name="Narla N.P."/>
            <person name="Patel R.B."/>
            <person name="Porcella S.F."/>
            <person name="Nash T.E."/>
        </authorList>
    </citation>
    <scope>NUCLEOTIDE SEQUENCE [LARGE SCALE GENOMIC DNA]</scope>
    <source>
        <strain evidence="2 3">GS</strain>
    </source>
</reference>
<dbReference type="Gene3D" id="3.40.50.300">
    <property type="entry name" value="P-loop containing nucleotide triphosphate hydrolases"/>
    <property type="match status" value="1"/>
</dbReference>
<comment type="caution">
    <text evidence="2">The sequence shown here is derived from an EMBL/GenBank/DDBJ whole genome shotgun (WGS) entry which is preliminary data.</text>
</comment>
<dbReference type="InterPro" id="IPR025662">
    <property type="entry name" value="Sigma_54_int_dom_ATP-bd_1"/>
</dbReference>
<evidence type="ECO:0000256" key="1">
    <source>
        <dbReference type="SAM" id="MobiDB-lite"/>
    </source>
</evidence>
<evidence type="ECO:0000313" key="3">
    <source>
        <dbReference type="Proteomes" id="UP000018040"/>
    </source>
</evidence>
<feature type="compositionally biased region" description="Low complexity" evidence="1">
    <location>
        <begin position="1"/>
        <end position="25"/>
    </location>
</feature>
<reference evidence="3" key="1">
    <citation type="submission" date="2012-02" db="EMBL/GenBank/DDBJ databases">
        <title>Genome sequencing of Giardia lamblia Genotypes A2 and B isolates (DH and GS) and comparative analysis with the genomes of Genotypes A1 and E (WB and Pig).</title>
        <authorList>
            <person name="Adam R."/>
            <person name="Dahlstrom E."/>
            <person name="Martens C."/>
            <person name="Bruno D."/>
            <person name="Barbian K."/>
            <person name="Porcella S.F."/>
            <person name="Nash T."/>
        </authorList>
    </citation>
    <scope>NUCLEOTIDE SEQUENCE</scope>
    <source>
        <strain evidence="3">GS</strain>
    </source>
</reference>
<proteinExistence type="predicted"/>
<gene>
    <name evidence="2" type="ORF">GSB_151685</name>
</gene>
<feature type="region of interest" description="Disordered" evidence="1">
    <location>
        <begin position="1"/>
        <end position="39"/>
    </location>
</feature>
<keyword evidence="2" id="KW-0378">Hydrolase</keyword>
<dbReference type="InterPro" id="IPR027417">
    <property type="entry name" value="P-loop_NTPase"/>
</dbReference>
<dbReference type="GO" id="GO:0006508">
    <property type="term" value="P:proteolysis"/>
    <property type="evidence" value="ECO:0007669"/>
    <property type="project" value="UniProtKB-KW"/>
</dbReference>
<accession>V6TQ55</accession>
<organism evidence="2 3">
    <name type="scientific">Giardia intestinalis</name>
    <name type="common">Giardia lamblia</name>
    <dbReference type="NCBI Taxonomy" id="5741"/>
    <lineage>
        <taxon>Eukaryota</taxon>
        <taxon>Metamonada</taxon>
        <taxon>Diplomonadida</taxon>
        <taxon>Hexamitidae</taxon>
        <taxon>Giardiinae</taxon>
        <taxon>Giardia</taxon>
    </lineage>
</organism>
<evidence type="ECO:0000313" key="2">
    <source>
        <dbReference type="EMBL" id="ESU41118.1"/>
    </source>
</evidence>
<dbReference type="PANTHER" id="PTHR32046:SF11">
    <property type="entry name" value="IMMUNE-ASSOCIATED NUCLEOTIDE-BINDING PROTEIN 10-LIKE"/>
    <property type="match status" value="1"/>
</dbReference>